<evidence type="ECO:0000313" key="3">
    <source>
        <dbReference type="Proteomes" id="UP001218188"/>
    </source>
</evidence>
<comment type="caution">
    <text evidence="2">The sequence shown here is derived from an EMBL/GenBank/DDBJ whole genome shotgun (WGS) entry which is preliminary data.</text>
</comment>
<feature type="region of interest" description="Disordered" evidence="1">
    <location>
        <begin position="35"/>
        <end position="69"/>
    </location>
</feature>
<keyword evidence="3" id="KW-1185">Reference proteome</keyword>
<proteinExistence type="predicted"/>
<gene>
    <name evidence="2" type="ORF">C8F04DRAFT_1142924</name>
</gene>
<feature type="compositionally biased region" description="Low complexity" evidence="1">
    <location>
        <begin position="35"/>
        <end position="51"/>
    </location>
</feature>
<sequence length="298" mass="32442">MSAQTSWARWAATAGVRSAGIACWMARGPSSLLRLLPTPTRLPPTTSLPSPARRPRPRVHRRTPAPFVESSADGTRSVCAYSTGMYLCARRAASHPLRRHHLPHLRPHPPPYPSSLPVLAYVHTPHPHALSSRCETAPIAVYANSHSAVTQLRMRMPCARASSPRTPYRTSCLLAEMRAEFQRTRTPACAACHLRHAVSFFSPPTTRHISFLISTLTHPTPSSSPRPCTPPHRCTTAVKSRREGTCRPPKLALGVGIYPYRGAACCARARAVPVSLPSILLSFPALTAHCGSPAHPRV</sequence>
<feature type="compositionally biased region" description="Basic residues" evidence="1">
    <location>
        <begin position="53"/>
        <end position="63"/>
    </location>
</feature>
<organism evidence="2 3">
    <name type="scientific">Mycena alexandri</name>
    <dbReference type="NCBI Taxonomy" id="1745969"/>
    <lineage>
        <taxon>Eukaryota</taxon>
        <taxon>Fungi</taxon>
        <taxon>Dikarya</taxon>
        <taxon>Basidiomycota</taxon>
        <taxon>Agaricomycotina</taxon>
        <taxon>Agaricomycetes</taxon>
        <taxon>Agaricomycetidae</taxon>
        <taxon>Agaricales</taxon>
        <taxon>Marasmiineae</taxon>
        <taxon>Mycenaceae</taxon>
        <taxon>Mycena</taxon>
    </lineage>
</organism>
<dbReference type="AlphaFoldDB" id="A0AAD6S7Z0"/>
<dbReference type="Proteomes" id="UP001218188">
    <property type="component" value="Unassembled WGS sequence"/>
</dbReference>
<dbReference type="EMBL" id="JARJCM010000251">
    <property type="protein sequence ID" value="KAJ7020802.1"/>
    <property type="molecule type" value="Genomic_DNA"/>
</dbReference>
<reference evidence="2" key="1">
    <citation type="submission" date="2023-03" db="EMBL/GenBank/DDBJ databases">
        <title>Massive genome expansion in bonnet fungi (Mycena s.s.) driven by repeated elements and novel gene families across ecological guilds.</title>
        <authorList>
            <consortium name="Lawrence Berkeley National Laboratory"/>
            <person name="Harder C.B."/>
            <person name="Miyauchi S."/>
            <person name="Viragh M."/>
            <person name="Kuo A."/>
            <person name="Thoen E."/>
            <person name="Andreopoulos B."/>
            <person name="Lu D."/>
            <person name="Skrede I."/>
            <person name="Drula E."/>
            <person name="Henrissat B."/>
            <person name="Morin E."/>
            <person name="Kohler A."/>
            <person name="Barry K."/>
            <person name="LaButti K."/>
            <person name="Morin E."/>
            <person name="Salamov A."/>
            <person name="Lipzen A."/>
            <person name="Mereny Z."/>
            <person name="Hegedus B."/>
            <person name="Baldrian P."/>
            <person name="Stursova M."/>
            <person name="Weitz H."/>
            <person name="Taylor A."/>
            <person name="Grigoriev I.V."/>
            <person name="Nagy L.G."/>
            <person name="Martin F."/>
            <person name="Kauserud H."/>
        </authorList>
    </citation>
    <scope>NUCLEOTIDE SEQUENCE</scope>
    <source>
        <strain evidence="2">CBHHK200</strain>
    </source>
</reference>
<name>A0AAD6S7Z0_9AGAR</name>
<feature type="non-terminal residue" evidence="2">
    <location>
        <position position="298"/>
    </location>
</feature>
<accession>A0AAD6S7Z0</accession>
<evidence type="ECO:0000256" key="1">
    <source>
        <dbReference type="SAM" id="MobiDB-lite"/>
    </source>
</evidence>
<protein>
    <submittedName>
        <fullName evidence="2">Uncharacterized protein</fullName>
    </submittedName>
</protein>
<evidence type="ECO:0000313" key="2">
    <source>
        <dbReference type="EMBL" id="KAJ7020802.1"/>
    </source>
</evidence>